<accession>X1CZB6</accession>
<evidence type="ECO:0008006" key="6">
    <source>
        <dbReference type="Google" id="ProtNLM"/>
    </source>
</evidence>
<keyword evidence="4" id="KW-0671">Queuosine biosynthesis</keyword>
<dbReference type="InterPro" id="IPR042119">
    <property type="entry name" value="QueA_dom2"/>
</dbReference>
<gene>
    <name evidence="5" type="ORF">S01H4_41721</name>
</gene>
<name>X1CZB6_9ZZZZ</name>
<dbReference type="InterPro" id="IPR036100">
    <property type="entry name" value="QueA_sf"/>
</dbReference>
<dbReference type="EMBL" id="BART01022840">
    <property type="protein sequence ID" value="GAH01375.1"/>
    <property type="molecule type" value="Genomic_DNA"/>
</dbReference>
<dbReference type="InterPro" id="IPR003699">
    <property type="entry name" value="QueA"/>
</dbReference>
<sequence length="178" mass="20569">MKINEFSYHLPQELIAQFPLENRGEAKLLVVNRKTGDISHRAFYEINTFFKKGDVLVLNNTKVFKARLKGKKETGGSVEILLVKKIERGIWEALLSHSKRVKEKTKIFLDNNIYAIIREKVGSRWRLQFNSTTEQIIKKYGAVPLPHYIKRDTIASDEKYYQTIFAKKQGSIAAPTAR</sequence>
<dbReference type="AlphaFoldDB" id="X1CZB6"/>
<keyword evidence="1" id="KW-0963">Cytoplasm</keyword>
<evidence type="ECO:0000256" key="1">
    <source>
        <dbReference type="ARBA" id="ARBA00022490"/>
    </source>
</evidence>
<keyword evidence="3" id="KW-0949">S-adenosyl-L-methionine</keyword>
<dbReference type="InterPro" id="IPR042118">
    <property type="entry name" value="QueA_dom1"/>
</dbReference>
<dbReference type="Gene3D" id="2.40.10.240">
    <property type="entry name" value="QueA-like"/>
    <property type="match status" value="1"/>
</dbReference>
<reference evidence="5" key="1">
    <citation type="journal article" date="2014" name="Front. Microbiol.">
        <title>High frequency of phylogenetically diverse reductive dehalogenase-homologous genes in deep subseafloor sedimentary metagenomes.</title>
        <authorList>
            <person name="Kawai M."/>
            <person name="Futagami T."/>
            <person name="Toyoda A."/>
            <person name="Takaki Y."/>
            <person name="Nishi S."/>
            <person name="Hori S."/>
            <person name="Arai W."/>
            <person name="Tsubouchi T."/>
            <person name="Morono Y."/>
            <person name="Uchiyama I."/>
            <person name="Ito T."/>
            <person name="Fujiyama A."/>
            <person name="Inagaki F."/>
            <person name="Takami H."/>
        </authorList>
    </citation>
    <scope>NUCLEOTIDE SEQUENCE</scope>
    <source>
        <strain evidence="5">Expedition CK06-06</strain>
    </source>
</reference>
<dbReference type="GO" id="GO:0051075">
    <property type="term" value="F:S-adenosylmethionine:tRNA ribosyltransferase-isomerase activity"/>
    <property type="evidence" value="ECO:0007669"/>
    <property type="project" value="TreeGrafter"/>
</dbReference>
<dbReference type="PANTHER" id="PTHR30307:SF0">
    <property type="entry name" value="S-ADENOSYLMETHIONINE:TRNA RIBOSYLTRANSFERASE-ISOMERASE"/>
    <property type="match status" value="1"/>
</dbReference>
<comment type="caution">
    <text evidence="5">The sequence shown here is derived from an EMBL/GenBank/DDBJ whole genome shotgun (WGS) entry which is preliminary data.</text>
</comment>
<feature type="non-terminal residue" evidence="5">
    <location>
        <position position="178"/>
    </location>
</feature>
<proteinExistence type="predicted"/>
<dbReference type="SUPFAM" id="SSF111337">
    <property type="entry name" value="QueA-like"/>
    <property type="match status" value="1"/>
</dbReference>
<organism evidence="5">
    <name type="scientific">marine sediment metagenome</name>
    <dbReference type="NCBI Taxonomy" id="412755"/>
    <lineage>
        <taxon>unclassified sequences</taxon>
        <taxon>metagenomes</taxon>
        <taxon>ecological metagenomes</taxon>
    </lineage>
</organism>
<dbReference type="PANTHER" id="PTHR30307">
    <property type="entry name" value="S-ADENOSYLMETHIONINE:TRNA RIBOSYLTRANSFERASE-ISOMERASE"/>
    <property type="match status" value="1"/>
</dbReference>
<dbReference type="Gene3D" id="3.40.1780.10">
    <property type="entry name" value="QueA-like"/>
    <property type="match status" value="1"/>
</dbReference>
<protein>
    <recommendedName>
        <fullName evidence="6">tRNA preQ1(34) S-adenosylmethionine ribosyltransferase-isomerase QueA</fullName>
    </recommendedName>
</protein>
<dbReference type="GO" id="GO:0008616">
    <property type="term" value="P:tRNA queuosine(34) biosynthetic process"/>
    <property type="evidence" value="ECO:0007669"/>
    <property type="project" value="UniProtKB-KW"/>
</dbReference>
<keyword evidence="2" id="KW-0808">Transferase</keyword>
<dbReference type="Pfam" id="PF02547">
    <property type="entry name" value="Queuosine_synth"/>
    <property type="match status" value="1"/>
</dbReference>
<evidence type="ECO:0000313" key="5">
    <source>
        <dbReference type="EMBL" id="GAH01375.1"/>
    </source>
</evidence>
<evidence type="ECO:0000256" key="2">
    <source>
        <dbReference type="ARBA" id="ARBA00022679"/>
    </source>
</evidence>
<evidence type="ECO:0000256" key="4">
    <source>
        <dbReference type="ARBA" id="ARBA00022785"/>
    </source>
</evidence>
<evidence type="ECO:0000256" key="3">
    <source>
        <dbReference type="ARBA" id="ARBA00022691"/>
    </source>
</evidence>